<comment type="subcellular location">
    <subcellularLocation>
        <location evidence="1">Nucleus</location>
    </subcellularLocation>
</comment>
<dbReference type="PANTHER" id="PTHR16770:SF4">
    <property type="entry name" value="PROTEIN RIPPLY3"/>
    <property type="match status" value="1"/>
</dbReference>
<keyword evidence="5" id="KW-0804">Transcription</keyword>
<reference evidence="9 10" key="1">
    <citation type="journal article" date="2008" name="Nature">
        <title>Genome analysis of the platypus reveals unique signatures of evolution.</title>
        <authorList>
            <person name="Warren W.C."/>
            <person name="Hillier L.W."/>
            <person name="Marshall Graves J.A."/>
            <person name="Birney E."/>
            <person name="Ponting C.P."/>
            <person name="Grutzner F."/>
            <person name="Belov K."/>
            <person name="Miller W."/>
            <person name="Clarke L."/>
            <person name="Chinwalla A.T."/>
            <person name="Yang S.P."/>
            <person name="Heger A."/>
            <person name="Locke D.P."/>
            <person name="Miethke P."/>
            <person name="Waters P.D."/>
            <person name="Veyrunes F."/>
            <person name="Fulton L."/>
            <person name="Fulton B."/>
            <person name="Graves T."/>
            <person name="Wallis J."/>
            <person name="Puente X.S."/>
            <person name="Lopez-Otin C."/>
            <person name="Ordonez G.R."/>
            <person name="Eichler E.E."/>
            <person name="Chen L."/>
            <person name="Cheng Z."/>
            <person name="Deakin J.E."/>
            <person name="Alsop A."/>
            <person name="Thompson K."/>
            <person name="Kirby P."/>
            <person name="Papenfuss A.T."/>
            <person name="Wakefield M.J."/>
            <person name="Olender T."/>
            <person name="Lancet D."/>
            <person name="Huttley G.A."/>
            <person name="Smit A.F."/>
            <person name="Pask A."/>
            <person name="Temple-Smith P."/>
            <person name="Batzer M.A."/>
            <person name="Walker J.A."/>
            <person name="Konkel M.K."/>
            <person name="Harris R.S."/>
            <person name="Whittington C.M."/>
            <person name="Wong E.S."/>
            <person name="Gemmell N.J."/>
            <person name="Buschiazzo E."/>
            <person name="Vargas Jentzsch I.M."/>
            <person name="Merkel A."/>
            <person name="Schmitz J."/>
            <person name="Zemann A."/>
            <person name="Churakov G."/>
            <person name="Kriegs J.O."/>
            <person name="Brosius J."/>
            <person name="Murchison E.P."/>
            <person name="Sachidanandam R."/>
            <person name="Smith C."/>
            <person name="Hannon G.J."/>
            <person name="Tsend-Ayush E."/>
            <person name="McMillan D."/>
            <person name="Attenborough R."/>
            <person name="Rens W."/>
            <person name="Ferguson-Smith M."/>
            <person name="Lefevre C.M."/>
            <person name="Sharp J.A."/>
            <person name="Nicholas K.R."/>
            <person name="Ray D.A."/>
            <person name="Kube M."/>
            <person name="Reinhardt R."/>
            <person name="Pringle T.H."/>
            <person name="Taylor J."/>
            <person name="Jones R.C."/>
            <person name="Nixon B."/>
            <person name="Dacheux J.L."/>
            <person name="Niwa H."/>
            <person name="Sekita Y."/>
            <person name="Huang X."/>
            <person name="Stark A."/>
            <person name="Kheradpour P."/>
            <person name="Kellis M."/>
            <person name="Flicek P."/>
            <person name="Chen Y."/>
            <person name="Webber C."/>
            <person name="Hardison R."/>
            <person name="Nelson J."/>
            <person name="Hallsworth-Pepin K."/>
            <person name="Delehaunty K."/>
            <person name="Markovic C."/>
            <person name="Minx P."/>
            <person name="Feng Y."/>
            <person name="Kremitzki C."/>
            <person name="Mitreva M."/>
            <person name="Glasscock J."/>
            <person name="Wylie T."/>
            <person name="Wohldmann P."/>
            <person name="Thiru P."/>
            <person name="Nhan M.N."/>
            <person name="Pohl C.S."/>
            <person name="Smith S.M."/>
            <person name="Hou S."/>
            <person name="Nefedov M."/>
            <person name="de Jong P.J."/>
            <person name="Renfree M.B."/>
            <person name="Mardis E.R."/>
            <person name="Wilson R.K."/>
        </authorList>
    </citation>
    <scope>NUCLEOTIDE SEQUENCE [LARGE SCALE GENOMIC DNA]</scope>
    <source>
        <strain evidence="9 10">Glennie</strain>
    </source>
</reference>
<dbReference type="Proteomes" id="UP000002279">
    <property type="component" value="Chromosome 18"/>
</dbReference>
<dbReference type="AlphaFoldDB" id="A0A6I8N815"/>
<proteinExistence type="inferred from homology"/>
<reference evidence="9" key="3">
    <citation type="submission" date="2025-09" db="UniProtKB">
        <authorList>
            <consortium name="Ensembl"/>
        </authorList>
    </citation>
    <scope>IDENTIFICATION</scope>
    <source>
        <strain evidence="9">Glennie</strain>
    </source>
</reference>
<dbReference type="RefSeq" id="XP_007665361.1">
    <property type="nucleotide sequence ID" value="XM_007667171.3"/>
</dbReference>
<name>A0A6I8N815_ORNAN</name>
<keyword evidence="4" id="KW-0805">Transcription regulation</keyword>
<comment type="similarity">
    <text evidence="2">Belongs to the ripply family.</text>
</comment>
<evidence type="ECO:0000256" key="3">
    <source>
        <dbReference type="ARBA" id="ARBA00022473"/>
    </source>
</evidence>
<evidence type="ECO:0000256" key="2">
    <source>
        <dbReference type="ARBA" id="ARBA00006944"/>
    </source>
</evidence>
<dbReference type="GO" id="GO:0000122">
    <property type="term" value="P:negative regulation of transcription by RNA polymerase II"/>
    <property type="evidence" value="ECO:0000318"/>
    <property type="project" value="GO_Central"/>
</dbReference>
<evidence type="ECO:0000256" key="6">
    <source>
        <dbReference type="ARBA" id="ARBA00023242"/>
    </source>
</evidence>
<dbReference type="InParanoid" id="A0A6I8N815"/>
<evidence type="ECO:0000313" key="9">
    <source>
        <dbReference type="Ensembl" id="ENSOANP00000037239.1"/>
    </source>
</evidence>
<organism evidence="9 10">
    <name type="scientific">Ornithorhynchus anatinus</name>
    <name type="common">Duckbill platypus</name>
    <dbReference type="NCBI Taxonomy" id="9258"/>
    <lineage>
        <taxon>Eukaryota</taxon>
        <taxon>Metazoa</taxon>
        <taxon>Chordata</taxon>
        <taxon>Craniata</taxon>
        <taxon>Vertebrata</taxon>
        <taxon>Euteleostomi</taxon>
        <taxon>Mammalia</taxon>
        <taxon>Monotremata</taxon>
        <taxon>Ornithorhynchidae</taxon>
        <taxon>Ornithorhynchus</taxon>
    </lineage>
</organism>
<evidence type="ECO:0000256" key="5">
    <source>
        <dbReference type="ARBA" id="ARBA00023163"/>
    </source>
</evidence>
<keyword evidence="3" id="KW-0217">Developmental protein</keyword>
<gene>
    <name evidence="9" type="primary">RIPPLY3</name>
</gene>
<dbReference type="GO" id="GO:0009880">
    <property type="term" value="P:embryonic pattern specification"/>
    <property type="evidence" value="ECO:0000318"/>
    <property type="project" value="GO_Central"/>
</dbReference>
<dbReference type="CTD" id="53820"/>
<dbReference type="GeneTree" id="ENSGT00730000111429"/>
<dbReference type="Ensembl" id="ENSOANT00000054271.1">
    <property type="protein sequence ID" value="ENSOANP00000037239.1"/>
    <property type="gene ID" value="ENSOANG00000041345.1"/>
</dbReference>
<dbReference type="OMA" id="WRPWLIT"/>
<reference evidence="9" key="2">
    <citation type="submission" date="2025-08" db="UniProtKB">
        <authorList>
            <consortium name="Ensembl"/>
        </authorList>
    </citation>
    <scope>IDENTIFICATION</scope>
    <source>
        <strain evidence="9">Glennie</strain>
    </source>
</reference>
<evidence type="ECO:0000256" key="7">
    <source>
        <dbReference type="ARBA" id="ARBA00040827"/>
    </source>
</evidence>
<keyword evidence="6" id="KW-0539">Nucleus</keyword>
<dbReference type="OrthoDB" id="9905973at2759"/>
<keyword evidence="10" id="KW-1185">Reference proteome</keyword>
<evidence type="ECO:0000256" key="1">
    <source>
        <dbReference type="ARBA" id="ARBA00004123"/>
    </source>
</evidence>
<dbReference type="InterPro" id="IPR028127">
    <property type="entry name" value="Ripply_fam"/>
</dbReference>
<dbReference type="GO" id="GO:0005634">
    <property type="term" value="C:nucleus"/>
    <property type="evidence" value="ECO:0000318"/>
    <property type="project" value="GO_Central"/>
</dbReference>
<feature type="region of interest" description="Disordered" evidence="8">
    <location>
        <begin position="115"/>
        <end position="139"/>
    </location>
</feature>
<dbReference type="KEGG" id="oaa:100078530"/>
<evidence type="ECO:0000256" key="4">
    <source>
        <dbReference type="ARBA" id="ARBA00023015"/>
    </source>
</evidence>
<dbReference type="Bgee" id="ENSOANG00000041345">
    <property type="expression patterns" value="Expressed in heart and 7 other cell types or tissues"/>
</dbReference>
<sequence length="165" mass="18557">MEDETPPARSAESSPILWRPWILTARDTELTRNQRLPDSDGDPSCFGSKGALGFQHPVRLYLPRSKRHEYLHSSGEKVLASFPVQATIHFYNDDSDTEDEEDEDEFQPYELGFDSSLHKVENPAENDPTLVSSEEHPSESCLLDKDLSWKSELSPQPVGGVFLGP</sequence>
<evidence type="ECO:0000313" key="10">
    <source>
        <dbReference type="Proteomes" id="UP000002279"/>
    </source>
</evidence>
<evidence type="ECO:0000256" key="8">
    <source>
        <dbReference type="SAM" id="MobiDB-lite"/>
    </source>
</evidence>
<accession>A0A6I8N815</accession>
<protein>
    <recommendedName>
        <fullName evidence="7">Protein ripply3</fullName>
    </recommendedName>
</protein>
<dbReference type="Pfam" id="PF14998">
    <property type="entry name" value="Ripply"/>
    <property type="match status" value="1"/>
</dbReference>
<dbReference type="PANTHER" id="PTHR16770">
    <property type="entry name" value="PROTEIN RIPPLY-LIKE"/>
    <property type="match status" value="1"/>
</dbReference>
<dbReference type="GeneID" id="100078530"/>